<dbReference type="RefSeq" id="WP_101833050.1">
    <property type="nucleotide sequence ID" value="NZ_FZMO01000279.1"/>
</dbReference>
<dbReference type="InterPro" id="IPR041519">
    <property type="entry name" value="HEPN_RiboL-PSP"/>
</dbReference>
<proteinExistence type="predicted"/>
<evidence type="ECO:0000313" key="3">
    <source>
        <dbReference type="Proteomes" id="UP000234331"/>
    </source>
</evidence>
<reference evidence="2 3" key="1">
    <citation type="submission" date="2017-06" db="EMBL/GenBank/DDBJ databases">
        <authorList>
            <person name="Kim H.J."/>
            <person name="Triplett B.A."/>
        </authorList>
    </citation>
    <scope>NUCLEOTIDE SEQUENCE [LARGE SCALE GENOMIC DNA]</scope>
    <source>
        <strain evidence="2">FRACA_ARgP5</strain>
    </source>
</reference>
<gene>
    <name evidence="2" type="ORF">FRACA_350015</name>
</gene>
<accession>A0A2I2KVA5</accession>
<evidence type="ECO:0000259" key="1">
    <source>
        <dbReference type="Pfam" id="PF18735"/>
    </source>
</evidence>
<name>A0A2I2KVA5_9ACTN</name>
<dbReference type="AlphaFoldDB" id="A0A2I2KVA5"/>
<feature type="domain" description="RiboL-PSP-HEPN" evidence="1">
    <location>
        <begin position="16"/>
        <end position="205"/>
    </location>
</feature>
<dbReference type="Pfam" id="PF18735">
    <property type="entry name" value="HEPN_RiboL-PSP"/>
    <property type="match status" value="1"/>
</dbReference>
<dbReference type="Proteomes" id="UP000234331">
    <property type="component" value="Unassembled WGS sequence"/>
</dbReference>
<evidence type="ECO:0000313" key="2">
    <source>
        <dbReference type="EMBL" id="SNQ49591.1"/>
    </source>
</evidence>
<dbReference type="EMBL" id="FZMO01000279">
    <property type="protein sequence ID" value="SNQ49591.1"/>
    <property type="molecule type" value="Genomic_DNA"/>
</dbReference>
<organism evidence="2 3">
    <name type="scientific">Frankia canadensis</name>
    <dbReference type="NCBI Taxonomy" id="1836972"/>
    <lineage>
        <taxon>Bacteria</taxon>
        <taxon>Bacillati</taxon>
        <taxon>Actinomycetota</taxon>
        <taxon>Actinomycetes</taxon>
        <taxon>Frankiales</taxon>
        <taxon>Frankiaceae</taxon>
        <taxon>Frankia</taxon>
    </lineage>
</organism>
<dbReference type="OrthoDB" id="4111339at2"/>
<protein>
    <recommendedName>
        <fullName evidence="1">RiboL-PSP-HEPN domain-containing protein</fullName>
    </recommendedName>
</protein>
<sequence length="228" mass="24663">MASRTIGEVEDALDDALSWRRVELQALGAAIAEAERSSPGSPLARALARSGVAMLYAHWEGFVKESCQCYVDFVARRRLRLDELNEDLVRTVLQSLSRRAAGGDESSIAALVEAVTRPTVARARFQKGGIVDTKSNLRYAVLAEIMTAIGFPVSSFATRDKLIDRTLCDGRNGIAHGRSMYPAPGSFAVLHAEVMEMMEEIRDLILAAVRQQGSDKVVIGVSAGLVDG</sequence>
<keyword evidence="3" id="KW-1185">Reference proteome</keyword>